<protein>
    <submittedName>
        <fullName evidence="1">Uncharacterized protein</fullName>
    </submittedName>
</protein>
<organism evidence="1 2">
    <name type="scientific">Boeremia exigua</name>
    <dbReference type="NCBI Taxonomy" id="749465"/>
    <lineage>
        <taxon>Eukaryota</taxon>
        <taxon>Fungi</taxon>
        <taxon>Dikarya</taxon>
        <taxon>Ascomycota</taxon>
        <taxon>Pezizomycotina</taxon>
        <taxon>Dothideomycetes</taxon>
        <taxon>Pleosporomycetidae</taxon>
        <taxon>Pleosporales</taxon>
        <taxon>Pleosporineae</taxon>
        <taxon>Didymellaceae</taxon>
        <taxon>Boeremia</taxon>
    </lineage>
</organism>
<sequence length="781" mass="85568">MTASQCSDYFDTEGMQSPERRRRAATGKRSSVFNMRSRSSTAASTASSIMAPNHNDAAAYDHTSPNSPPPLRHVSSQSRLDNASSRRSMFRGKMGKRLSESIGAGVDVDDFQETDAGKKRASFLRKRKGTNESETLHLDLKNRISSPFDFQHLTHADRHQIAALEQTPGSALVAGWAERAARGSTVGLQGADSPRLMSTENLVASEPGWNTIASSRSPPQSPRQGDWQQPELRLTRSVESFSQPGMNLRAHRHSSSIVAPPRSSSLIPVSAIHNIPEEGYQGQVTTTSPSVRSKRHSGIWDTFTSPQLEQLPGIDEDSTYFGNAVTTPDDSAIQALTPPFSPSLEDVAEEPERFVRPRPAPQPPRLRTPTSPKAFFTDSFSFNNQRTSGVITRSRGNSRASPKSSSLINPTIRPTSQVSETLGSPSSTRESPAPRATASRRSSNTWRAIEESWEEDVDYIYEHALEAECDNDWDCVSDEEDFADPHRALTRAIYEERPRVPQASRSVRYSAINKPTFQLQMSFPSSPLASNNDSVPDLGATSTASASTSGTGLQTPFHESEAFMLSPSLLLPQDYKEAAETSYEAILEEYDDSGCHFPILDHDESTTSSTRSSRVRFSRRSSYDSSLMSSAQSSSLWNSTVRRSASSAGSVPELVHSRRTRQNFSLVVDELSEQVASMQAFGSDAEQDDDITPPGASRFPVEQSFFTPARDLSDNSGYQRNKHSHKQALSDGAARLLASTGNAKPRARAATTSHIDEEECLHLFPTPPSFSPPITKQGESS</sequence>
<name>A0ACC2IJU6_9PLEO</name>
<evidence type="ECO:0000313" key="1">
    <source>
        <dbReference type="EMBL" id="KAJ8115393.1"/>
    </source>
</evidence>
<comment type="caution">
    <text evidence="1">The sequence shown here is derived from an EMBL/GenBank/DDBJ whole genome shotgun (WGS) entry which is preliminary data.</text>
</comment>
<accession>A0ACC2IJU6</accession>
<evidence type="ECO:0000313" key="2">
    <source>
        <dbReference type="Proteomes" id="UP001153331"/>
    </source>
</evidence>
<keyword evidence="2" id="KW-1185">Reference proteome</keyword>
<dbReference type="Proteomes" id="UP001153331">
    <property type="component" value="Unassembled WGS sequence"/>
</dbReference>
<reference evidence="1" key="1">
    <citation type="submission" date="2022-11" db="EMBL/GenBank/DDBJ databases">
        <title>Genome Sequence of Boeremia exigua.</title>
        <authorList>
            <person name="Buettner E."/>
        </authorList>
    </citation>
    <scope>NUCLEOTIDE SEQUENCE</scope>
    <source>
        <strain evidence="1">CU02</strain>
    </source>
</reference>
<dbReference type="EMBL" id="JAPHNI010000142">
    <property type="protein sequence ID" value="KAJ8115393.1"/>
    <property type="molecule type" value="Genomic_DNA"/>
</dbReference>
<gene>
    <name evidence="1" type="ORF">OPT61_g2949</name>
</gene>
<proteinExistence type="predicted"/>